<name>A0A225WI55_9STRA</name>
<comment type="caution">
    <text evidence="1">The sequence shown here is derived from an EMBL/GenBank/DDBJ whole genome shotgun (WGS) entry which is preliminary data.</text>
</comment>
<proteinExistence type="predicted"/>
<evidence type="ECO:0000313" key="2">
    <source>
        <dbReference type="Proteomes" id="UP000198211"/>
    </source>
</evidence>
<keyword evidence="2" id="KW-1185">Reference proteome</keyword>
<gene>
    <name evidence="1" type="ORF">PHMEG_0008665</name>
</gene>
<sequence length="415" mass="47710">MGHVGCSQAEIYTPETLSELLHFCDNIEAIPNVALFDVEAHQVFPRNSTNSLRPKSTRQRSKCVPYSTGLQRQRKAELDELREEERKLSDQLKFLLPVHGHTRREQVVAPNEIQHEQWRSQAMTKCEERIQAERQNRELKAIFIRHVKLFKSVRKVLADDDTIEGVEFVVQPRLAIDRPLFHIDTTEAILGELSSNLSRMYLETCMVMPPLSDNLSVAFRSLLSGNRDKIFETTSMTPLQCTVYEAGGVLWQDIAKVDNMSTKQSFNLNSVSLSYVSSLFVQTNDLDIPRYVVAITTHKQFENKDRVILVGSVRWMIPTECLEFEDQCWIVIEPSNVDTTYSSVVRTYYQLRTKTTGMNFTLQQKTIRDILMRSIAKMSRRFLQSVQNAFLELGVPTPISSRTEKLVKFPPDVSL</sequence>
<dbReference type="Proteomes" id="UP000198211">
    <property type="component" value="Unassembled WGS sequence"/>
</dbReference>
<evidence type="ECO:0000313" key="1">
    <source>
        <dbReference type="EMBL" id="OWZ17403.1"/>
    </source>
</evidence>
<reference evidence="2" key="1">
    <citation type="submission" date="2017-03" db="EMBL/GenBank/DDBJ databases">
        <title>Phytopthora megakarya and P. palmivora, two closely related causual agents of cacao black pod achieved similar genome size and gene model numbers by different mechanisms.</title>
        <authorList>
            <person name="Ali S."/>
            <person name="Shao J."/>
            <person name="Larry D.J."/>
            <person name="Kronmiller B."/>
            <person name="Shen D."/>
            <person name="Strem M.D."/>
            <person name="Melnick R.L."/>
            <person name="Guiltinan M.J."/>
            <person name="Tyler B.M."/>
            <person name="Meinhardt L.W."/>
            <person name="Bailey B.A."/>
        </authorList>
    </citation>
    <scope>NUCLEOTIDE SEQUENCE [LARGE SCALE GENOMIC DNA]</scope>
    <source>
        <strain evidence="2">zdho120</strain>
    </source>
</reference>
<accession>A0A225WI55</accession>
<dbReference type="OrthoDB" id="102880at2759"/>
<dbReference type="EMBL" id="NBNE01000759">
    <property type="protein sequence ID" value="OWZ17403.1"/>
    <property type="molecule type" value="Genomic_DNA"/>
</dbReference>
<organism evidence="1 2">
    <name type="scientific">Phytophthora megakarya</name>
    <dbReference type="NCBI Taxonomy" id="4795"/>
    <lineage>
        <taxon>Eukaryota</taxon>
        <taxon>Sar</taxon>
        <taxon>Stramenopiles</taxon>
        <taxon>Oomycota</taxon>
        <taxon>Peronosporomycetes</taxon>
        <taxon>Peronosporales</taxon>
        <taxon>Peronosporaceae</taxon>
        <taxon>Phytophthora</taxon>
    </lineage>
</organism>
<dbReference type="AlphaFoldDB" id="A0A225WI55"/>
<evidence type="ECO:0008006" key="3">
    <source>
        <dbReference type="Google" id="ProtNLM"/>
    </source>
</evidence>
<protein>
    <recommendedName>
        <fullName evidence="3">M96 mating-specific protein</fullName>
    </recommendedName>
</protein>